<sequence length="539" mass="59758">MGKELSPQSARRSARLCSAAKHSNENDAVGKEPSGSCCPSICDLVYGEEPISFDHLLSSFPGRSSQIRGVLQLLGPPNSPMLPVLIYGGPSTGKTSIILQLFRHLSRPFVYTSCRTCYSPRVLFESILNQLSLHRPNEDNGYSSAKRCEKPSEFINLLRDASVGLVKSLKDKTVYSKTKLSGVIDGNMVYLVIDNIDLVLEWDKSSSILPFLFSLYDLLKVPELGLIFISSVSPDMFHSATGSLEPLSIYFPTYSDEDMRQILMRDQSNRKLYSSFLDAVLGPFCRITRRLDELSTVFATLFTQYCKPLGDKQAVPNEDMKRRLFSHLQPHISHCLSETFQITEKVPLEAETSKTSGLKRGRKMLGSSDHSNELDFHMCTSARYLLISAFLASRNPATLDASLFDSYGGSDGRKKRRKISEKSKGLKEAEEEESLMKGPGSFPLERLIAIFQCLTSVAEDPFEEQEDPEGSLSVQSGSSALASTLLLQLSSLCNSNFIVKGGSCPLEGSTRYRSMVSEDLALKVAKSINFPLAKYIYRG</sequence>
<comment type="caution">
    <text evidence="1">The sequence shown here is derived from an EMBL/GenBank/DDBJ whole genome shotgun (WGS) entry which is preliminary data.</text>
</comment>
<accession>A0ACB9L020</accession>
<evidence type="ECO:0000313" key="2">
    <source>
        <dbReference type="Proteomes" id="UP001057402"/>
    </source>
</evidence>
<organism evidence="1 2">
    <name type="scientific">Melastoma candidum</name>
    <dbReference type="NCBI Taxonomy" id="119954"/>
    <lineage>
        <taxon>Eukaryota</taxon>
        <taxon>Viridiplantae</taxon>
        <taxon>Streptophyta</taxon>
        <taxon>Embryophyta</taxon>
        <taxon>Tracheophyta</taxon>
        <taxon>Spermatophyta</taxon>
        <taxon>Magnoliopsida</taxon>
        <taxon>eudicotyledons</taxon>
        <taxon>Gunneridae</taxon>
        <taxon>Pentapetalae</taxon>
        <taxon>rosids</taxon>
        <taxon>malvids</taxon>
        <taxon>Myrtales</taxon>
        <taxon>Melastomataceae</taxon>
        <taxon>Melastomatoideae</taxon>
        <taxon>Melastomateae</taxon>
        <taxon>Melastoma</taxon>
    </lineage>
</organism>
<dbReference type="Proteomes" id="UP001057402">
    <property type="component" value="Chromosome 12"/>
</dbReference>
<protein>
    <submittedName>
        <fullName evidence="1">Uncharacterized protein</fullName>
    </submittedName>
</protein>
<name>A0ACB9L020_9MYRT</name>
<keyword evidence="2" id="KW-1185">Reference proteome</keyword>
<gene>
    <name evidence="1" type="ORF">MLD38_038526</name>
</gene>
<reference evidence="2" key="1">
    <citation type="journal article" date="2023" name="Front. Plant Sci.">
        <title>Chromosomal-level genome assembly of Melastoma candidum provides insights into trichome evolution.</title>
        <authorList>
            <person name="Zhong Y."/>
            <person name="Wu W."/>
            <person name="Sun C."/>
            <person name="Zou P."/>
            <person name="Liu Y."/>
            <person name="Dai S."/>
            <person name="Zhou R."/>
        </authorList>
    </citation>
    <scope>NUCLEOTIDE SEQUENCE [LARGE SCALE GENOMIC DNA]</scope>
</reference>
<evidence type="ECO:0000313" key="1">
    <source>
        <dbReference type="EMBL" id="KAI4302825.1"/>
    </source>
</evidence>
<proteinExistence type="predicted"/>
<dbReference type="EMBL" id="CM042891">
    <property type="protein sequence ID" value="KAI4302825.1"/>
    <property type="molecule type" value="Genomic_DNA"/>
</dbReference>